<evidence type="ECO:0000256" key="1">
    <source>
        <dbReference type="SAM" id="MobiDB-lite"/>
    </source>
</evidence>
<feature type="region of interest" description="Disordered" evidence="1">
    <location>
        <begin position="1"/>
        <end position="20"/>
    </location>
</feature>
<protein>
    <submittedName>
        <fullName evidence="2">Uncharacterized protein</fullName>
    </submittedName>
</protein>
<dbReference type="EMBL" id="JAGMVJ010000009">
    <property type="protein sequence ID" value="KAH7087620.1"/>
    <property type="molecule type" value="Genomic_DNA"/>
</dbReference>
<accession>A0A8K0R4S2</accession>
<feature type="compositionally biased region" description="Basic and acidic residues" evidence="1">
    <location>
        <begin position="372"/>
        <end position="383"/>
    </location>
</feature>
<feature type="compositionally biased region" description="Pro residues" evidence="1">
    <location>
        <begin position="743"/>
        <end position="754"/>
    </location>
</feature>
<dbReference type="OrthoDB" id="3800747at2759"/>
<feature type="region of interest" description="Disordered" evidence="1">
    <location>
        <begin position="33"/>
        <end position="86"/>
    </location>
</feature>
<feature type="compositionally biased region" description="Basic and acidic residues" evidence="1">
    <location>
        <begin position="707"/>
        <end position="717"/>
    </location>
</feature>
<feature type="compositionally biased region" description="Basic and acidic residues" evidence="1">
    <location>
        <begin position="442"/>
        <end position="452"/>
    </location>
</feature>
<evidence type="ECO:0000313" key="2">
    <source>
        <dbReference type="EMBL" id="KAH7087620.1"/>
    </source>
</evidence>
<evidence type="ECO:0000313" key="3">
    <source>
        <dbReference type="Proteomes" id="UP000813461"/>
    </source>
</evidence>
<keyword evidence="3" id="KW-1185">Reference proteome</keyword>
<feature type="region of interest" description="Disordered" evidence="1">
    <location>
        <begin position="697"/>
        <end position="814"/>
    </location>
</feature>
<feature type="compositionally biased region" description="Polar residues" evidence="1">
    <location>
        <begin position="558"/>
        <end position="576"/>
    </location>
</feature>
<feature type="compositionally biased region" description="Polar residues" evidence="1">
    <location>
        <begin position="758"/>
        <end position="772"/>
    </location>
</feature>
<feature type="region of interest" description="Disordered" evidence="1">
    <location>
        <begin position="372"/>
        <end position="503"/>
    </location>
</feature>
<feature type="compositionally biased region" description="Basic and acidic residues" evidence="1">
    <location>
        <begin position="64"/>
        <end position="86"/>
    </location>
</feature>
<reference evidence="2" key="1">
    <citation type="journal article" date="2021" name="Nat. Commun.">
        <title>Genetic determinants of endophytism in the Arabidopsis root mycobiome.</title>
        <authorList>
            <person name="Mesny F."/>
            <person name="Miyauchi S."/>
            <person name="Thiergart T."/>
            <person name="Pickel B."/>
            <person name="Atanasova L."/>
            <person name="Karlsson M."/>
            <person name="Huettel B."/>
            <person name="Barry K.W."/>
            <person name="Haridas S."/>
            <person name="Chen C."/>
            <person name="Bauer D."/>
            <person name="Andreopoulos W."/>
            <person name="Pangilinan J."/>
            <person name="LaButti K."/>
            <person name="Riley R."/>
            <person name="Lipzen A."/>
            <person name="Clum A."/>
            <person name="Drula E."/>
            <person name="Henrissat B."/>
            <person name="Kohler A."/>
            <person name="Grigoriev I.V."/>
            <person name="Martin F.M."/>
            <person name="Hacquard S."/>
        </authorList>
    </citation>
    <scope>NUCLEOTIDE SEQUENCE</scope>
    <source>
        <strain evidence="2">MPI-SDFR-AT-0120</strain>
    </source>
</reference>
<organism evidence="2 3">
    <name type="scientific">Paraphoma chrysanthemicola</name>
    <dbReference type="NCBI Taxonomy" id="798071"/>
    <lineage>
        <taxon>Eukaryota</taxon>
        <taxon>Fungi</taxon>
        <taxon>Dikarya</taxon>
        <taxon>Ascomycota</taxon>
        <taxon>Pezizomycotina</taxon>
        <taxon>Dothideomycetes</taxon>
        <taxon>Pleosporomycetidae</taxon>
        <taxon>Pleosporales</taxon>
        <taxon>Pleosporineae</taxon>
        <taxon>Phaeosphaeriaceae</taxon>
        <taxon>Paraphoma</taxon>
    </lineage>
</organism>
<sequence length="831" mass="92752">MPPPDLFQKRRKKTTATLGGKFQLTGLQNVSYPAASSSSEDDEVATKPVPSPGQTSFLRGLITEARKGDGETEPKPTDEQDVKLSDAKMTAEQIARVQNILATLSKHGESTEQTEQRLREQSTRLKVPVDINGHNNYSEDPVYYRPLGSSVKNVAGIPHPVSDVDSTCTQCTHSRRCDRHRQIERRKTDISLCSDNHVRMGVWWDSTDPENRRGSWRFEIADKFDRFNNPRWERQDHERAVAAKCEAQEKDEELAKEEQGCCPMEPKWRIKKLAERIVDDYNEDQKNIARRAVLDPKGREYYTKPYHWGERDPFTPSPNASTRLAHEYRPSDSRVERELRELLQAWHKSRVVPEMRMRDRTSENAKLTWAEKRSDLAKAKAAKEGTGAEEGKATTDLAGRPEQQRLQRSKVANTARFKMTTRDARPGQSNIGEASAGAKASNELKTKTKNTTEIEIPSTTTKKAVAKKPVLVGTDNNAEEGGSTKTQEKSSTKTAARKLTAEERKLLKQMKKAADTEAKETIETEAMISQEHESAEDALEIEEFLKSVAEDFADTISENTQKTVSGESLESATQPLPATPKGTRHKPEAKIKSTKRKAAIIDEEAEAFSKKSRKQYKSVDIIEDSDEEADYELPAAPALELPEQREGWKFEEALSTQVEEMIKVVQTDKLKTASVAVVVEQGTTIVKAVEALKEDDAVSGDQLEYSSVERKESDQNVKDVTAPIDNAQTNAIDNMEDSVPTPLHSPDPSSPTEPLPTAITTASNSNHSPKSPTQKRKTPFNSSSSDKDESPRPKKVLKRVSFREDAVSPVSGKRKMSIPFVVDTEGDGKGM</sequence>
<comment type="caution">
    <text evidence="2">The sequence shown here is derived from an EMBL/GenBank/DDBJ whole genome shotgun (WGS) entry which is preliminary data.</text>
</comment>
<feature type="region of interest" description="Disordered" evidence="1">
    <location>
        <begin position="558"/>
        <end position="596"/>
    </location>
</feature>
<gene>
    <name evidence="2" type="ORF">FB567DRAFT_621572</name>
</gene>
<dbReference type="AlphaFoldDB" id="A0A8K0R4S2"/>
<name>A0A8K0R4S2_9PLEO</name>
<dbReference type="Proteomes" id="UP000813461">
    <property type="component" value="Unassembled WGS sequence"/>
</dbReference>
<proteinExistence type="predicted"/>